<gene>
    <name evidence="1" type="ORF">OSB52_09005</name>
</gene>
<proteinExistence type="predicted"/>
<accession>A0A9X3I4I0</accession>
<organism evidence="1 2">
    <name type="scientific">Gordonia aquimaris</name>
    <dbReference type="NCBI Taxonomy" id="2984863"/>
    <lineage>
        <taxon>Bacteria</taxon>
        <taxon>Bacillati</taxon>
        <taxon>Actinomycetota</taxon>
        <taxon>Actinomycetes</taxon>
        <taxon>Mycobacteriales</taxon>
        <taxon>Gordoniaceae</taxon>
        <taxon>Gordonia</taxon>
    </lineage>
</organism>
<comment type="caution">
    <text evidence="1">The sequence shown here is derived from an EMBL/GenBank/DDBJ whole genome shotgun (WGS) entry which is preliminary data.</text>
</comment>
<evidence type="ECO:0000313" key="1">
    <source>
        <dbReference type="EMBL" id="MCX2964226.1"/>
    </source>
</evidence>
<dbReference type="AlphaFoldDB" id="A0A9X3I4I0"/>
<evidence type="ECO:0000313" key="2">
    <source>
        <dbReference type="Proteomes" id="UP001143347"/>
    </source>
</evidence>
<protein>
    <submittedName>
        <fullName evidence="1">Uncharacterized protein</fullName>
    </submittedName>
</protein>
<dbReference type="RefSeq" id="WP_266061361.1">
    <property type="nucleotide sequence ID" value="NZ_JAPKFM010000007.1"/>
</dbReference>
<reference evidence="1" key="1">
    <citation type="submission" date="2022-10" db="EMBL/GenBank/DDBJ databases">
        <title>WGS of marine actinomycetes from Thailand.</title>
        <authorList>
            <person name="Thawai C."/>
        </authorList>
    </citation>
    <scope>NUCLEOTIDE SEQUENCE</scope>
    <source>
        <strain evidence="1">SW21</strain>
    </source>
</reference>
<keyword evidence="2" id="KW-1185">Reference proteome</keyword>
<sequence length="29" mass="3316">MREHSRRVGFPCTTVTEVAHEFGPQTADR</sequence>
<dbReference type="Proteomes" id="UP001143347">
    <property type="component" value="Unassembled WGS sequence"/>
</dbReference>
<dbReference type="EMBL" id="JAPKFM010000007">
    <property type="protein sequence ID" value="MCX2964226.1"/>
    <property type="molecule type" value="Genomic_DNA"/>
</dbReference>
<name>A0A9X3I4I0_9ACTN</name>